<reference evidence="2 3" key="1">
    <citation type="journal article" date="2020" name="Microorganisms">
        <title>Reliable Identification of Environmental Pseudomonas Isolates Using the rpoD Gene.</title>
        <authorList>
            <consortium name="The Broad Institute Genome Sequencing Platform"/>
            <person name="Girard L."/>
            <person name="Lood C."/>
            <person name="Rokni-Zadeh H."/>
            <person name="van Noort V."/>
            <person name="Lavigne R."/>
            <person name="De Mot R."/>
        </authorList>
    </citation>
    <scope>NUCLEOTIDE SEQUENCE [LARGE SCALE GENOMIC DNA]</scope>
    <source>
        <strain evidence="2 3">SWRI196</strain>
    </source>
</reference>
<dbReference type="CDD" id="cd04301">
    <property type="entry name" value="NAT_SF"/>
    <property type="match status" value="1"/>
</dbReference>
<organism evidence="2 3">
    <name type="scientific">Pseudomonas tehranensis</name>
    <dbReference type="NCBI Taxonomy" id="2745502"/>
    <lineage>
        <taxon>Bacteria</taxon>
        <taxon>Pseudomonadati</taxon>
        <taxon>Pseudomonadota</taxon>
        <taxon>Gammaproteobacteria</taxon>
        <taxon>Pseudomonadales</taxon>
        <taxon>Pseudomonadaceae</taxon>
        <taxon>Pseudomonas</taxon>
    </lineage>
</organism>
<dbReference type="Proteomes" id="UP000617171">
    <property type="component" value="Unassembled WGS sequence"/>
</dbReference>
<sequence length="157" mass="17910">MAIRRFRIGDEIALFHVFYSAIHDIASRDYTHDQIEAWAPADLDPKLWANHLRDLRPFVAEIDGEIVGYADIQPNGYIDHFFVSGNHPRRGIGSLLMNRIHEKAKLLGISELTSHVSKTAEPFFVLHGFYVVERGFPIRRGVTLQNALMQKNLKCGI</sequence>
<gene>
    <name evidence="2" type="ORF">HU811_01690</name>
</gene>
<evidence type="ECO:0000313" key="2">
    <source>
        <dbReference type="EMBL" id="MBC3345347.1"/>
    </source>
</evidence>
<dbReference type="SUPFAM" id="SSF55729">
    <property type="entry name" value="Acyl-CoA N-acyltransferases (Nat)"/>
    <property type="match status" value="1"/>
</dbReference>
<dbReference type="PROSITE" id="PS51186">
    <property type="entry name" value="GNAT"/>
    <property type="match status" value="1"/>
</dbReference>
<feature type="domain" description="N-acetyltransferase" evidence="1">
    <location>
        <begin position="1"/>
        <end position="154"/>
    </location>
</feature>
<comment type="caution">
    <text evidence="2">The sequence shown here is derived from an EMBL/GenBank/DDBJ whole genome shotgun (WGS) entry which is preliminary data.</text>
</comment>
<proteinExistence type="predicted"/>
<protein>
    <submittedName>
        <fullName evidence="2">GNAT family N-acetyltransferase</fullName>
    </submittedName>
</protein>
<evidence type="ECO:0000259" key="1">
    <source>
        <dbReference type="PROSITE" id="PS51186"/>
    </source>
</evidence>
<dbReference type="PANTHER" id="PTHR43451:SF1">
    <property type="entry name" value="ACETYLTRANSFERASE"/>
    <property type="match status" value="1"/>
</dbReference>
<dbReference type="EMBL" id="JABWQV010000002">
    <property type="protein sequence ID" value="MBC3345347.1"/>
    <property type="molecule type" value="Genomic_DNA"/>
</dbReference>
<dbReference type="PANTHER" id="PTHR43451">
    <property type="entry name" value="ACETYLTRANSFERASE (GNAT) FAMILY PROTEIN"/>
    <property type="match status" value="1"/>
</dbReference>
<dbReference type="InterPro" id="IPR052564">
    <property type="entry name" value="N-acetyltrans/Recomb-assoc"/>
</dbReference>
<evidence type="ECO:0000313" key="3">
    <source>
        <dbReference type="Proteomes" id="UP000617171"/>
    </source>
</evidence>
<name>A0ABR6ULD8_9PSED</name>
<dbReference type="Gene3D" id="3.40.630.30">
    <property type="match status" value="1"/>
</dbReference>
<keyword evidence="3" id="KW-1185">Reference proteome</keyword>
<dbReference type="InterPro" id="IPR000182">
    <property type="entry name" value="GNAT_dom"/>
</dbReference>
<dbReference type="Pfam" id="PF13673">
    <property type="entry name" value="Acetyltransf_10"/>
    <property type="match status" value="1"/>
</dbReference>
<dbReference type="InterPro" id="IPR016181">
    <property type="entry name" value="Acyl_CoA_acyltransferase"/>
</dbReference>
<accession>A0ABR6ULD8</accession>